<keyword evidence="2" id="KW-0378">Hydrolase</keyword>
<evidence type="ECO:0000256" key="3">
    <source>
        <dbReference type="ARBA" id="ARBA00022842"/>
    </source>
</evidence>
<keyword evidence="3" id="KW-0460">Magnesium</keyword>
<evidence type="ECO:0000313" key="5">
    <source>
        <dbReference type="EMBL" id="SDB85290.1"/>
    </source>
</evidence>
<dbReference type="RefSeq" id="WP_090774595.1">
    <property type="nucleotide sequence ID" value="NZ_FMYM01000002.1"/>
</dbReference>
<dbReference type="STRING" id="1464122.SAMN05421737_1025"/>
<dbReference type="Gene3D" id="3.90.79.10">
    <property type="entry name" value="Nucleoside Triphosphate Pyrophosphohydrolase"/>
    <property type="match status" value="1"/>
</dbReference>
<dbReference type="Pfam" id="PF00293">
    <property type="entry name" value="NUDIX"/>
    <property type="match status" value="1"/>
</dbReference>
<dbReference type="InterPro" id="IPR000086">
    <property type="entry name" value="NUDIX_hydrolase_dom"/>
</dbReference>
<comment type="cofactor">
    <cofactor evidence="1">
        <name>Mg(2+)</name>
        <dbReference type="ChEBI" id="CHEBI:18420"/>
    </cofactor>
</comment>
<accession>A0A1G6GTE1</accession>
<sequence>MKTRRSSRALLINERNEVLLFKFTPEYLKSKQALWVTPGGGVEGSESDEQTLKRELMEETNTIFDHVGPFLGVRELVISDTEEPFLSYEKYYLVRCNRLNASFERLSTEEAASMIDVKWWTYEELKATKELIAPPDLVNVLERVLREDFSFVPYQFA</sequence>
<dbReference type="EMBL" id="FMYM01000002">
    <property type="protein sequence ID" value="SDB85290.1"/>
    <property type="molecule type" value="Genomic_DNA"/>
</dbReference>
<feature type="domain" description="Nudix hydrolase" evidence="4">
    <location>
        <begin position="2"/>
        <end position="144"/>
    </location>
</feature>
<proteinExistence type="predicted"/>
<dbReference type="PROSITE" id="PS00893">
    <property type="entry name" value="NUDIX_BOX"/>
    <property type="match status" value="1"/>
</dbReference>
<dbReference type="AlphaFoldDB" id="A0A1G6GTE1"/>
<dbReference type="InterPro" id="IPR015797">
    <property type="entry name" value="NUDIX_hydrolase-like_dom_sf"/>
</dbReference>
<dbReference type="PANTHER" id="PTHR43046:SF12">
    <property type="entry name" value="GDP-MANNOSE MANNOSYL HYDROLASE"/>
    <property type="match status" value="1"/>
</dbReference>
<dbReference type="PANTHER" id="PTHR43046">
    <property type="entry name" value="GDP-MANNOSE MANNOSYL HYDROLASE"/>
    <property type="match status" value="1"/>
</dbReference>
<organism evidence="5 6">
    <name type="scientific">Shouchella lonarensis</name>
    <dbReference type="NCBI Taxonomy" id="1464122"/>
    <lineage>
        <taxon>Bacteria</taxon>
        <taxon>Bacillati</taxon>
        <taxon>Bacillota</taxon>
        <taxon>Bacilli</taxon>
        <taxon>Bacillales</taxon>
        <taxon>Bacillaceae</taxon>
        <taxon>Shouchella</taxon>
    </lineage>
</organism>
<dbReference type="InterPro" id="IPR020084">
    <property type="entry name" value="NUDIX_hydrolase_CS"/>
</dbReference>
<evidence type="ECO:0000256" key="1">
    <source>
        <dbReference type="ARBA" id="ARBA00001946"/>
    </source>
</evidence>
<keyword evidence="6" id="KW-1185">Reference proteome</keyword>
<gene>
    <name evidence="5" type="ORF">SAMN05421737_1025</name>
</gene>
<dbReference type="Proteomes" id="UP000242662">
    <property type="component" value="Unassembled WGS sequence"/>
</dbReference>
<evidence type="ECO:0000256" key="2">
    <source>
        <dbReference type="ARBA" id="ARBA00022801"/>
    </source>
</evidence>
<dbReference type="GO" id="GO:0016787">
    <property type="term" value="F:hydrolase activity"/>
    <property type="evidence" value="ECO:0007669"/>
    <property type="project" value="UniProtKB-KW"/>
</dbReference>
<evidence type="ECO:0000313" key="6">
    <source>
        <dbReference type="Proteomes" id="UP000242662"/>
    </source>
</evidence>
<dbReference type="SUPFAM" id="SSF55811">
    <property type="entry name" value="Nudix"/>
    <property type="match status" value="1"/>
</dbReference>
<protein>
    <submittedName>
        <fullName evidence="5">ADP-ribose pyrophosphatase YjhB, NUDIX family</fullName>
    </submittedName>
</protein>
<evidence type="ECO:0000259" key="4">
    <source>
        <dbReference type="PROSITE" id="PS51462"/>
    </source>
</evidence>
<dbReference type="OrthoDB" id="511483at2"/>
<name>A0A1G6GTE1_9BACI</name>
<dbReference type="PROSITE" id="PS51462">
    <property type="entry name" value="NUDIX"/>
    <property type="match status" value="1"/>
</dbReference>
<dbReference type="CDD" id="cd04685">
    <property type="entry name" value="NUDIX_Hydrolase"/>
    <property type="match status" value="1"/>
</dbReference>
<reference evidence="6" key="1">
    <citation type="submission" date="2016-09" db="EMBL/GenBank/DDBJ databases">
        <authorList>
            <person name="Varghese N."/>
            <person name="Submissions S."/>
        </authorList>
    </citation>
    <scope>NUCLEOTIDE SEQUENCE [LARGE SCALE GENOMIC DNA]</scope>
    <source>
        <strain evidence="6">25nlg</strain>
    </source>
</reference>